<dbReference type="OrthoDB" id="256303at2759"/>
<proteinExistence type="predicted"/>
<reference evidence="3" key="3">
    <citation type="submission" date="2025-09" db="UniProtKB">
        <authorList>
            <consortium name="Ensembl"/>
        </authorList>
    </citation>
    <scope>IDENTIFICATION</scope>
</reference>
<protein>
    <submittedName>
        <fullName evidence="3">Uncharacterized protein</fullName>
    </submittedName>
</protein>
<keyword evidence="1" id="KW-0853">WD repeat</keyword>
<dbReference type="AlphaFoldDB" id="A0A8C9S3S8"/>
<evidence type="ECO:0000256" key="1">
    <source>
        <dbReference type="ARBA" id="ARBA00022574"/>
    </source>
</evidence>
<evidence type="ECO:0000313" key="4">
    <source>
        <dbReference type="Proteomes" id="UP000694397"/>
    </source>
</evidence>
<dbReference type="InterPro" id="IPR036322">
    <property type="entry name" value="WD40_repeat_dom_sf"/>
</dbReference>
<dbReference type="Ensembl" id="ENSSFOT00015032233.2">
    <property type="protein sequence ID" value="ENSSFOP00015031876.2"/>
    <property type="gene ID" value="ENSSFOG00015020410.2"/>
</dbReference>
<dbReference type="Gene3D" id="2.130.10.10">
    <property type="entry name" value="YVTN repeat-like/Quinoprotein amine dehydrogenase"/>
    <property type="match status" value="1"/>
</dbReference>
<evidence type="ECO:0000256" key="2">
    <source>
        <dbReference type="ARBA" id="ARBA00022737"/>
    </source>
</evidence>
<accession>A0A8C9S3S8</accession>
<dbReference type="Proteomes" id="UP000694397">
    <property type="component" value="Chromosome 2"/>
</dbReference>
<dbReference type="SUPFAM" id="SSF50978">
    <property type="entry name" value="WD40 repeat-like"/>
    <property type="match status" value="1"/>
</dbReference>
<reference evidence="3" key="2">
    <citation type="submission" date="2025-08" db="UniProtKB">
        <authorList>
            <consortium name="Ensembl"/>
        </authorList>
    </citation>
    <scope>IDENTIFICATION</scope>
</reference>
<organism evidence="3 4">
    <name type="scientific">Scleropages formosus</name>
    <name type="common">Asian bonytongue</name>
    <name type="synonym">Osteoglossum formosum</name>
    <dbReference type="NCBI Taxonomy" id="113540"/>
    <lineage>
        <taxon>Eukaryota</taxon>
        <taxon>Metazoa</taxon>
        <taxon>Chordata</taxon>
        <taxon>Craniata</taxon>
        <taxon>Vertebrata</taxon>
        <taxon>Euteleostomi</taxon>
        <taxon>Actinopterygii</taxon>
        <taxon>Neopterygii</taxon>
        <taxon>Teleostei</taxon>
        <taxon>Osteoglossocephala</taxon>
        <taxon>Osteoglossomorpha</taxon>
        <taxon>Osteoglossiformes</taxon>
        <taxon>Osteoglossidae</taxon>
        <taxon>Scleropages</taxon>
    </lineage>
</organism>
<dbReference type="PANTHER" id="PTHR10971">
    <property type="entry name" value="MRNA EXPORT FACTOR AND BUB3"/>
    <property type="match status" value="1"/>
</dbReference>
<keyword evidence="4" id="KW-1185">Reference proteome</keyword>
<keyword evidence="2" id="KW-0677">Repeat</keyword>
<name>A0A8C9S3S8_SCLFO</name>
<reference evidence="3 4" key="1">
    <citation type="submission" date="2019-04" db="EMBL/GenBank/DDBJ databases">
        <authorList>
            <consortium name="Wellcome Sanger Institute Data Sharing"/>
        </authorList>
    </citation>
    <scope>NUCLEOTIDE SEQUENCE [LARGE SCALE GENOMIC DNA]</scope>
</reference>
<evidence type="ECO:0000313" key="3">
    <source>
        <dbReference type="Ensembl" id="ENSSFOP00015031876.2"/>
    </source>
</evidence>
<dbReference type="InterPro" id="IPR015943">
    <property type="entry name" value="WD40/YVTN_repeat-like_dom_sf"/>
</dbReference>
<sequence>MSFFASCSGVGAGGSSVFISPQDFEVTSSPDDTVSCLAFSPSALPGNFMIAGSWAHDVRCREAQQMHSGPVQDVCWSDDGTKVFTVTCNIAFIHLADHDAPIISVCWIKVPNYSCLMTGKQAYPMAVVTSADYGLIVYQLKNQLLEFRRIESTLKHQRLKSISIANMPNIVV</sequence>